<dbReference type="EMBL" id="KV448463">
    <property type="protein sequence ID" value="OAX35834.1"/>
    <property type="molecule type" value="Genomic_DNA"/>
</dbReference>
<reference evidence="2 3" key="1">
    <citation type="submission" date="2016-06" db="EMBL/GenBank/DDBJ databases">
        <title>Comparative genomics of the ectomycorrhizal sister species Rhizopogon vinicolor and Rhizopogon vesiculosus (Basidiomycota: Boletales) reveals a divergence of the mating type B locus.</title>
        <authorList>
            <consortium name="DOE Joint Genome Institute"/>
            <person name="Mujic A.B."/>
            <person name="Kuo A."/>
            <person name="Tritt A."/>
            <person name="Lipzen A."/>
            <person name="Chen C."/>
            <person name="Johnson J."/>
            <person name="Sharma A."/>
            <person name="Barry K."/>
            <person name="Grigoriev I.V."/>
            <person name="Spatafora J.W."/>
        </authorList>
    </citation>
    <scope>NUCLEOTIDE SEQUENCE [LARGE SCALE GENOMIC DNA]</scope>
    <source>
        <strain evidence="2 3">AM-OR11-026</strain>
    </source>
</reference>
<accession>A0A1B7MT91</accession>
<evidence type="ECO:0000256" key="1">
    <source>
        <dbReference type="SAM" id="MobiDB-lite"/>
    </source>
</evidence>
<protein>
    <submittedName>
        <fullName evidence="2">Uncharacterized protein</fullName>
    </submittedName>
</protein>
<keyword evidence="3" id="KW-1185">Reference proteome</keyword>
<evidence type="ECO:0000313" key="3">
    <source>
        <dbReference type="Proteomes" id="UP000092154"/>
    </source>
</evidence>
<feature type="region of interest" description="Disordered" evidence="1">
    <location>
        <begin position="1"/>
        <end position="52"/>
    </location>
</feature>
<proteinExistence type="predicted"/>
<dbReference type="OrthoDB" id="10521669at2759"/>
<dbReference type="Proteomes" id="UP000092154">
    <property type="component" value="Unassembled WGS sequence"/>
</dbReference>
<name>A0A1B7MT91_9AGAM</name>
<sequence length="74" mass="8263">MTPTTPMDTHDEALPSPTARVPEKKRGRPREKPAKAITSDTAETVVANSEPKKPTITYYLTMYSNAQMQKAERT</sequence>
<evidence type="ECO:0000313" key="2">
    <source>
        <dbReference type="EMBL" id="OAX35834.1"/>
    </source>
</evidence>
<gene>
    <name evidence="2" type="ORF">K503DRAFT_343504</name>
</gene>
<dbReference type="InParanoid" id="A0A1B7MT91"/>
<organism evidence="2 3">
    <name type="scientific">Rhizopogon vinicolor AM-OR11-026</name>
    <dbReference type="NCBI Taxonomy" id="1314800"/>
    <lineage>
        <taxon>Eukaryota</taxon>
        <taxon>Fungi</taxon>
        <taxon>Dikarya</taxon>
        <taxon>Basidiomycota</taxon>
        <taxon>Agaricomycotina</taxon>
        <taxon>Agaricomycetes</taxon>
        <taxon>Agaricomycetidae</taxon>
        <taxon>Boletales</taxon>
        <taxon>Suillineae</taxon>
        <taxon>Rhizopogonaceae</taxon>
        <taxon>Rhizopogon</taxon>
    </lineage>
</organism>
<dbReference type="AlphaFoldDB" id="A0A1B7MT91"/>